<dbReference type="Gene3D" id="1.10.620.20">
    <property type="entry name" value="Ribonucleotide Reductase, subunit A"/>
    <property type="match status" value="1"/>
</dbReference>
<comment type="cofactor">
    <cofactor evidence="1">
        <name>Fe(2+)</name>
        <dbReference type="ChEBI" id="CHEBI:29033"/>
    </cofactor>
</comment>
<evidence type="ECO:0000256" key="7">
    <source>
        <dbReference type="ARBA" id="ARBA00023002"/>
    </source>
</evidence>
<dbReference type="GO" id="GO:0045300">
    <property type="term" value="F:stearoyl-[ACP] desaturase activity"/>
    <property type="evidence" value="ECO:0007669"/>
    <property type="project" value="UniProtKB-EC"/>
</dbReference>
<name>A0A6J4IAI3_9CHLR</name>
<evidence type="ECO:0000256" key="8">
    <source>
        <dbReference type="ARBA" id="ARBA00023004"/>
    </source>
</evidence>
<organism evidence="12">
    <name type="scientific">uncultured Chloroflexota bacterium</name>
    <dbReference type="NCBI Taxonomy" id="166587"/>
    <lineage>
        <taxon>Bacteria</taxon>
        <taxon>Bacillati</taxon>
        <taxon>Chloroflexota</taxon>
        <taxon>environmental samples</taxon>
    </lineage>
</organism>
<dbReference type="PANTHER" id="PTHR31155">
    <property type="entry name" value="ACYL- ACYL-CARRIER-PROTEIN DESATURASE-RELATED"/>
    <property type="match status" value="1"/>
</dbReference>
<evidence type="ECO:0000256" key="10">
    <source>
        <dbReference type="ARBA" id="ARBA00023160"/>
    </source>
</evidence>
<feature type="compositionally biased region" description="Low complexity" evidence="11">
    <location>
        <begin position="298"/>
        <end position="310"/>
    </location>
</feature>
<sequence>MPPAHLIPSLEPKLRDLYARHKELAKAIDWAYHEYLPLDVLRADPQSLPKLSAVSYLAVETALFTEVNLPWFTTGLYNVFRGAVSPMREFIYDWTAEEDQHAMLLETYLLLGDNGDHRERARLRKIIVKQGWEPNIDDHFQAIAYTATQELATRAFYQRVALVCRDEDPLLARALIRLAKDETLHYAFYKDAVKAHLEVEPNYAEPLARILMDFAMPGAEMPDYATRAAVLAREGVYGPDHYYDMVVDHLWKEWDIPGLLPSAEPARAAQKTLIAHHRKLGRVASMYALRRKKEKADGAASAAAGSNGATHTGGGANGSANGQASNGHAAEPARTDGVYGEVLKTAPKS</sequence>
<evidence type="ECO:0000256" key="5">
    <source>
        <dbReference type="ARBA" id="ARBA00022723"/>
    </source>
</evidence>
<evidence type="ECO:0000256" key="6">
    <source>
        <dbReference type="ARBA" id="ARBA00022832"/>
    </source>
</evidence>
<dbReference type="InterPro" id="IPR005067">
    <property type="entry name" value="Fatty_acid_desaturase-2"/>
</dbReference>
<dbReference type="GO" id="GO:0005829">
    <property type="term" value="C:cytosol"/>
    <property type="evidence" value="ECO:0007669"/>
    <property type="project" value="TreeGrafter"/>
</dbReference>
<feature type="compositionally biased region" description="Low complexity" evidence="11">
    <location>
        <begin position="318"/>
        <end position="330"/>
    </location>
</feature>
<evidence type="ECO:0000256" key="11">
    <source>
        <dbReference type="SAM" id="MobiDB-lite"/>
    </source>
</evidence>
<dbReference type="SUPFAM" id="SSF47240">
    <property type="entry name" value="Ferritin-like"/>
    <property type="match status" value="1"/>
</dbReference>
<dbReference type="InterPro" id="IPR009078">
    <property type="entry name" value="Ferritin-like_SF"/>
</dbReference>
<evidence type="ECO:0000256" key="2">
    <source>
        <dbReference type="ARBA" id="ARBA00008749"/>
    </source>
</evidence>
<evidence type="ECO:0000256" key="4">
    <source>
        <dbReference type="ARBA" id="ARBA00022516"/>
    </source>
</evidence>
<comment type="similarity">
    <text evidence="2">Belongs to the fatty acid desaturase type 2 family.</text>
</comment>
<dbReference type="EMBL" id="CADCTC010000120">
    <property type="protein sequence ID" value="CAA9246952.1"/>
    <property type="molecule type" value="Genomic_DNA"/>
</dbReference>
<proteinExistence type="inferred from homology"/>
<gene>
    <name evidence="12" type="ORF">AVDCRST_MAG77-1854</name>
</gene>
<keyword evidence="9" id="KW-0443">Lipid metabolism</keyword>
<dbReference type="Pfam" id="PF03405">
    <property type="entry name" value="FA_desaturase_2"/>
    <property type="match status" value="1"/>
</dbReference>
<keyword evidence="4" id="KW-0444">Lipid biosynthesis</keyword>
<evidence type="ECO:0000313" key="12">
    <source>
        <dbReference type="EMBL" id="CAA9246952.1"/>
    </source>
</evidence>
<keyword evidence="8" id="KW-0408">Iron</keyword>
<feature type="region of interest" description="Disordered" evidence="11">
    <location>
        <begin position="298"/>
        <end position="349"/>
    </location>
</feature>
<reference evidence="12" key="1">
    <citation type="submission" date="2020-02" db="EMBL/GenBank/DDBJ databases">
        <authorList>
            <person name="Meier V. D."/>
        </authorList>
    </citation>
    <scope>NUCLEOTIDE SEQUENCE</scope>
    <source>
        <strain evidence="12">AVDCRST_MAG77</strain>
    </source>
</reference>
<dbReference type="GO" id="GO:0046872">
    <property type="term" value="F:metal ion binding"/>
    <property type="evidence" value="ECO:0007669"/>
    <property type="project" value="UniProtKB-KW"/>
</dbReference>
<evidence type="ECO:0000256" key="1">
    <source>
        <dbReference type="ARBA" id="ARBA00001954"/>
    </source>
</evidence>
<keyword evidence="5" id="KW-0479">Metal-binding</keyword>
<evidence type="ECO:0000256" key="9">
    <source>
        <dbReference type="ARBA" id="ARBA00023098"/>
    </source>
</evidence>
<keyword evidence="7 12" id="KW-0560">Oxidoreductase</keyword>
<protein>
    <submittedName>
        <fullName evidence="12">Probable acyl-[acyl-carrier protein] desaturase DESA1 (Acyl-[ACP] desaturase) (Stearoyl-ACP desaturase) (Protein DES)</fullName>
        <ecNumber evidence="12">1.14.19.2</ecNumber>
    </submittedName>
</protein>
<dbReference type="EC" id="1.14.19.2" evidence="12"/>
<comment type="subunit">
    <text evidence="3">Homodimer.</text>
</comment>
<dbReference type="InterPro" id="IPR012348">
    <property type="entry name" value="RNR-like"/>
</dbReference>
<keyword evidence="10" id="KW-0275">Fatty acid biosynthesis</keyword>
<accession>A0A6J4IAI3</accession>
<dbReference type="AlphaFoldDB" id="A0A6J4IAI3"/>
<evidence type="ECO:0000256" key="3">
    <source>
        <dbReference type="ARBA" id="ARBA00011738"/>
    </source>
</evidence>
<keyword evidence="6" id="KW-0276">Fatty acid metabolism</keyword>
<dbReference type="PANTHER" id="PTHR31155:SF9">
    <property type="entry name" value="STEAROYL-[ACYL-CARRIER-PROTEIN] 9-DESATURASE 7, CHLOROPLASTIC"/>
    <property type="match status" value="1"/>
</dbReference>
<dbReference type="GO" id="GO:0006633">
    <property type="term" value="P:fatty acid biosynthetic process"/>
    <property type="evidence" value="ECO:0007669"/>
    <property type="project" value="UniProtKB-KW"/>
</dbReference>